<protein>
    <submittedName>
        <fullName evidence="2">Uncharacterized protein</fullName>
    </submittedName>
</protein>
<gene>
    <name evidence="2" type="ORF">ACFQJ6_15315</name>
</gene>
<keyword evidence="3" id="KW-1185">Reference proteome</keyword>
<dbReference type="Proteomes" id="UP001596407">
    <property type="component" value="Unassembled WGS sequence"/>
</dbReference>
<evidence type="ECO:0000313" key="2">
    <source>
        <dbReference type="EMBL" id="MFC7081265.1"/>
    </source>
</evidence>
<evidence type="ECO:0000256" key="1">
    <source>
        <dbReference type="SAM" id="MobiDB-lite"/>
    </source>
</evidence>
<feature type="compositionally biased region" description="Basic and acidic residues" evidence="1">
    <location>
        <begin position="1002"/>
        <end position="1011"/>
    </location>
</feature>
<feature type="compositionally biased region" description="Polar residues" evidence="1">
    <location>
        <begin position="1544"/>
        <end position="1563"/>
    </location>
</feature>
<reference evidence="2 3" key="1">
    <citation type="journal article" date="2019" name="Int. J. Syst. Evol. Microbiol.">
        <title>The Global Catalogue of Microorganisms (GCM) 10K type strain sequencing project: providing services to taxonomists for standard genome sequencing and annotation.</title>
        <authorList>
            <consortium name="The Broad Institute Genomics Platform"/>
            <consortium name="The Broad Institute Genome Sequencing Center for Infectious Disease"/>
            <person name="Wu L."/>
            <person name="Ma J."/>
        </authorList>
    </citation>
    <scope>NUCLEOTIDE SEQUENCE [LARGE SCALE GENOMIC DNA]</scope>
    <source>
        <strain evidence="2 3">DT72</strain>
    </source>
</reference>
<organism evidence="2 3">
    <name type="scientific">Halorussus caseinilyticus</name>
    <dbReference type="NCBI Taxonomy" id="3034025"/>
    <lineage>
        <taxon>Archaea</taxon>
        <taxon>Methanobacteriati</taxon>
        <taxon>Methanobacteriota</taxon>
        <taxon>Stenosarchaea group</taxon>
        <taxon>Halobacteria</taxon>
        <taxon>Halobacteriales</taxon>
        <taxon>Haladaptataceae</taxon>
        <taxon>Halorussus</taxon>
    </lineage>
</organism>
<feature type="compositionally biased region" description="Basic and acidic residues" evidence="1">
    <location>
        <begin position="733"/>
        <end position="744"/>
    </location>
</feature>
<feature type="region of interest" description="Disordered" evidence="1">
    <location>
        <begin position="781"/>
        <end position="818"/>
    </location>
</feature>
<feature type="compositionally biased region" description="Polar residues" evidence="1">
    <location>
        <begin position="967"/>
        <end position="979"/>
    </location>
</feature>
<feature type="region of interest" description="Disordered" evidence="1">
    <location>
        <begin position="869"/>
        <end position="1027"/>
    </location>
</feature>
<sequence>MGVQHGPGGDFESLVRELEPEVLAGLGYRDVDASDPGVEALSTRRTPTDVRLEGALKSAELDRLRYPDEMRAELTALANADDPDGDGTPTFGPPTYGKYHADVSEIPDSGSSWVRELNVDPRHRIAAGFGAEVVRDQQEQLLGSAWDQVGEIRAANRLLRRARLAREASNRAHDELTDLSPAEAVSATAGMHDRARWNEKATTFRRAIEDSKLPAATVSRELRRLLRPDGPIAGRIGDAAPDQSEIVDAFDPASEGTSPVRIEREGFPDGARLLTPEKRDGYEYGGFAELCEVVGGQSGPSSPGPVLHDEAKTDGDELREECWSALEDARGVVQKTREGVEDPRLRAILADLAAELAVVGREEGGEFDGSNNLLAGVDETVEDGDDATRVVAFLGAVARAFETVSDAADGVERLADDLSPDDAAVVRGNFGDYRAACRTFEVALAARAFRQLRAVCAVVVGVPDDLPADGTGVEDVRVACRAVCGESASSPGGLVADLKTLVGQSSHARATDVMAEIRRLVAVTGDRLAELRESGAPVESAVTSWRDVNAVFDLLAATMGHSGRNAVRSRVAETVCPPYDDEPSAGEPIDLGRAKAALLDATDPERAVPRRISRRLGGATGGREDPLDEILAAPTFDEPMYEPLADLSQDYLLPGVGDVPRDSIGVLETNPEFVRSYMVGLNHEMAREFRWREYPTDMRGTYFDRFWGAEGAVPVPDDPADIEAIHTWGVGSDPKRLDAPLARDEDGDESSDGVGGGEGNVVLLIRGELLRRYPNTTIYAVKAAPGEEGDDGDDQTQTGRVPDLPTGTNDEAPDPTADDVAFPMFRGHLDSDVTFFGFDLGVDEARGTPGSDDELGWFFVVEEAPGEPRLGLDVSDGDVGTVPDGIRTGDGSTGGGGSGGIDAESGWAALSWGHVVGGAGEDPSRSCATSTPKPRCPARPGGSQPRTPRNGARTARTWRRLRGRNRSASPSTPTTCSRQTRTEGPRDAARGRTRRTANSHDYTTDDSRDTTSPEAQQMSTDRQSRLAETRERLARVETEVRSGAAVLADLTDAVERSASDPEADAPQPSHVADRARATFEQFQLAEFDWLCAEMRVAFGTYNRAAFDAALADLRKPFADLAAATVERRLDAALDARWQVRDADPREAAAAVRDAFEADDRDAYEDAVDRLDDYPADRREAIEQYTAHLPRLFGTTYRDGAADGVAALEDAFETDDGEAFETELRGVESAFESDHDEAIGERAATLGSGLNDGPVSSAREQVAAFRADVSAAQSLADDLTYRLNADLSATVESYPDDATTALATLADPLQPVLMLPVQLETRFTPADSWGDCRLQIRVYPDDVHVDTHERGLTAAERAAGRRFWERVWWAAHDVPTSLLDAELGNVGESDLLDDVDLSSLPESADDRHEAVLRRAWNALVERFDENRAAWVKRATAPPQADDLLGGPIAPAHLDSVAFSALGDDVPTLPAAWTRPPRARLLPDRWVAVVDLGDEVRTVEERPFGNRSRSVRDPTRGPTRTARTPRVRPTGPWTSRRPSESAWPSKPNSPSRRPETESTPSSWSA</sequence>
<feature type="compositionally biased region" description="Basic and acidic residues" evidence="1">
    <location>
        <begin position="980"/>
        <end position="990"/>
    </location>
</feature>
<accession>A0ABD5WPH1</accession>
<feature type="compositionally biased region" description="Basic residues" evidence="1">
    <location>
        <begin position="956"/>
        <end position="965"/>
    </location>
</feature>
<feature type="compositionally biased region" description="Gly residues" evidence="1">
    <location>
        <begin position="891"/>
        <end position="900"/>
    </location>
</feature>
<feature type="region of interest" description="Disordered" evidence="1">
    <location>
        <begin position="731"/>
        <end position="758"/>
    </location>
</feature>
<proteinExistence type="predicted"/>
<comment type="caution">
    <text evidence="2">The sequence shown here is derived from an EMBL/GenBank/DDBJ whole genome shotgun (WGS) entry which is preliminary data.</text>
</comment>
<name>A0ABD5WPH1_9EURY</name>
<evidence type="ECO:0000313" key="3">
    <source>
        <dbReference type="Proteomes" id="UP001596407"/>
    </source>
</evidence>
<feature type="compositionally biased region" description="Low complexity" evidence="1">
    <location>
        <begin position="86"/>
        <end position="97"/>
    </location>
</feature>
<dbReference type="EMBL" id="JBHSZH010000005">
    <property type="protein sequence ID" value="MFC7081265.1"/>
    <property type="molecule type" value="Genomic_DNA"/>
</dbReference>
<dbReference type="RefSeq" id="WP_382209991.1">
    <property type="nucleotide sequence ID" value="NZ_JBHSZH010000005.1"/>
</dbReference>
<feature type="compositionally biased region" description="Low complexity" evidence="1">
    <location>
        <begin position="1514"/>
        <end position="1530"/>
    </location>
</feature>
<feature type="compositionally biased region" description="Basic and acidic residues" evidence="1">
    <location>
        <begin position="1499"/>
        <end position="1513"/>
    </location>
</feature>
<feature type="region of interest" description="Disordered" evidence="1">
    <location>
        <begin position="1499"/>
        <end position="1563"/>
    </location>
</feature>
<feature type="region of interest" description="Disordered" evidence="1">
    <location>
        <begin position="77"/>
        <end position="103"/>
    </location>
</feature>